<name>A0AAD9U0A1_9ROSI</name>
<accession>A0AAD9U0A1</accession>
<dbReference type="EMBL" id="JANJYI010000006">
    <property type="protein sequence ID" value="KAK2645004.1"/>
    <property type="molecule type" value="Genomic_DNA"/>
</dbReference>
<keyword evidence="2" id="KW-1185">Reference proteome</keyword>
<reference evidence="1" key="1">
    <citation type="journal article" date="2023" name="Plant J.">
        <title>Genome sequences and population genomics provide insights into the demographic history, inbreeding, and mutation load of two 'living fossil' tree species of Dipteronia.</title>
        <authorList>
            <person name="Feng Y."/>
            <person name="Comes H.P."/>
            <person name="Chen J."/>
            <person name="Zhu S."/>
            <person name="Lu R."/>
            <person name="Zhang X."/>
            <person name="Li P."/>
            <person name="Qiu J."/>
            <person name="Olsen K.M."/>
            <person name="Qiu Y."/>
        </authorList>
    </citation>
    <scope>NUCLEOTIDE SEQUENCE</scope>
    <source>
        <strain evidence="1">KIB01</strain>
    </source>
</reference>
<dbReference type="AlphaFoldDB" id="A0AAD9U0A1"/>
<evidence type="ECO:0000313" key="1">
    <source>
        <dbReference type="EMBL" id="KAK2645004.1"/>
    </source>
</evidence>
<gene>
    <name evidence="1" type="ORF">Ddye_020199</name>
</gene>
<evidence type="ECO:0000313" key="2">
    <source>
        <dbReference type="Proteomes" id="UP001280121"/>
    </source>
</evidence>
<protein>
    <submittedName>
        <fullName evidence="1">Uncharacterized protein</fullName>
    </submittedName>
</protein>
<dbReference type="Proteomes" id="UP001280121">
    <property type="component" value="Unassembled WGS sequence"/>
</dbReference>
<proteinExistence type="predicted"/>
<organism evidence="1 2">
    <name type="scientific">Dipteronia dyeriana</name>
    <dbReference type="NCBI Taxonomy" id="168575"/>
    <lineage>
        <taxon>Eukaryota</taxon>
        <taxon>Viridiplantae</taxon>
        <taxon>Streptophyta</taxon>
        <taxon>Embryophyta</taxon>
        <taxon>Tracheophyta</taxon>
        <taxon>Spermatophyta</taxon>
        <taxon>Magnoliopsida</taxon>
        <taxon>eudicotyledons</taxon>
        <taxon>Gunneridae</taxon>
        <taxon>Pentapetalae</taxon>
        <taxon>rosids</taxon>
        <taxon>malvids</taxon>
        <taxon>Sapindales</taxon>
        <taxon>Sapindaceae</taxon>
        <taxon>Hippocastanoideae</taxon>
        <taxon>Acereae</taxon>
        <taxon>Dipteronia</taxon>
    </lineage>
</organism>
<comment type="caution">
    <text evidence="1">The sequence shown here is derived from an EMBL/GenBank/DDBJ whole genome shotgun (WGS) entry which is preliminary data.</text>
</comment>
<sequence length="105" mass="12196">MSDRENGVIAALEINFPFAHRRVASYLDLLEFIRRMVMRKFNDRKEKCSSWSSVLPPKVHVKILKHNRESRTLTMIAARKIEYELIYASGGYAVKLREYNCACGS</sequence>